<gene>
    <name evidence="1" type="ORF">H8876_01645</name>
</gene>
<dbReference type="GO" id="GO:0016787">
    <property type="term" value="F:hydrolase activity"/>
    <property type="evidence" value="ECO:0007669"/>
    <property type="project" value="UniProtKB-KW"/>
</dbReference>
<evidence type="ECO:0000313" key="2">
    <source>
        <dbReference type="Proteomes" id="UP000644115"/>
    </source>
</evidence>
<keyword evidence="1" id="KW-0378">Hydrolase</keyword>
<dbReference type="Proteomes" id="UP000644115">
    <property type="component" value="Unassembled WGS sequence"/>
</dbReference>
<comment type="caution">
    <text evidence="1">The sequence shown here is derived from an EMBL/GenBank/DDBJ whole genome shotgun (WGS) entry which is preliminary data.</text>
</comment>
<proteinExistence type="predicted"/>
<evidence type="ECO:0000313" key="1">
    <source>
        <dbReference type="EMBL" id="MBC5998712.1"/>
    </source>
</evidence>
<dbReference type="Pfam" id="PF14196">
    <property type="entry name" value="ATC_hydrolase"/>
    <property type="match status" value="1"/>
</dbReference>
<accession>A0A923NDM1</accession>
<dbReference type="AlphaFoldDB" id="A0A923NDM1"/>
<sequence length="211" mass="24704">MKYDMTARVYGLVFRRILGSYYKKHVPEMSASKRRAVFRRIQEEYKAMLERTPGVGSKENSLEDDLIGACWFFALAKADPDMSPERMEDVIAAGIQSNFMQKSHRKERENGTLFSDEVQDKKLQEAERSRHSKYEMDWKFTYEKGEDEFYCTYTECGICKLAQREHMENWLPCLCRMDYGTYDMVGAELIRTKTLAAGDDCCNFHVIRKKG</sequence>
<organism evidence="1 2">
    <name type="scientific">Lentihominibacter faecis</name>
    <dbReference type="NCBI Taxonomy" id="2764712"/>
    <lineage>
        <taxon>Bacteria</taxon>
        <taxon>Bacillati</taxon>
        <taxon>Bacillota</taxon>
        <taxon>Clostridia</taxon>
        <taxon>Peptostreptococcales</taxon>
        <taxon>Anaerovoracaceae</taxon>
        <taxon>Lentihominibacter</taxon>
    </lineage>
</organism>
<name>A0A923NDM1_9FIRM</name>
<dbReference type="RefSeq" id="WP_249286261.1">
    <property type="nucleotide sequence ID" value="NZ_JACRWC010000030.1"/>
</dbReference>
<keyword evidence="2" id="KW-1185">Reference proteome</keyword>
<protein>
    <submittedName>
        <fullName evidence="1">L-2-amino-thiazoline-4-carboxylic acid hydrolase</fullName>
    </submittedName>
</protein>
<dbReference type="InterPro" id="IPR026002">
    <property type="entry name" value="ATC_hydrolase-like"/>
</dbReference>
<dbReference type="EMBL" id="JACRWC010000030">
    <property type="protein sequence ID" value="MBC5998712.1"/>
    <property type="molecule type" value="Genomic_DNA"/>
</dbReference>
<reference evidence="1" key="1">
    <citation type="submission" date="2020-08" db="EMBL/GenBank/DDBJ databases">
        <authorList>
            <person name="Liu C."/>
            <person name="Sun Q."/>
        </authorList>
    </citation>
    <scope>NUCLEOTIDE SEQUENCE</scope>
    <source>
        <strain evidence="1">BX16</strain>
    </source>
</reference>